<feature type="transmembrane region" description="Helical" evidence="1">
    <location>
        <begin position="6"/>
        <end position="26"/>
    </location>
</feature>
<dbReference type="RefSeq" id="WP_160961513.1">
    <property type="nucleotide sequence ID" value="NZ_WVUD01000022.1"/>
</dbReference>
<protein>
    <submittedName>
        <fullName evidence="2">DUF4239 domain-containing protein</fullName>
    </submittedName>
</protein>
<dbReference type="OrthoDB" id="5447235at2"/>
<dbReference type="EMBL" id="WVUD01000022">
    <property type="protein sequence ID" value="MYL83927.1"/>
    <property type="molecule type" value="Genomic_DNA"/>
</dbReference>
<reference evidence="2 3" key="1">
    <citation type="submission" date="2020-01" db="EMBL/GenBank/DDBJ databases">
        <title>Genome sequence of Desulfovibrio aerotolerans DSM 16695(T).</title>
        <authorList>
            <person name="Karnachuk O."/>
            <person name="Avakyan M."/>
            <person name="Mardanov A."/>
            <person name="Kadnikov V."/>
            <person name="Ravin N."/>
        </authorList>
    </citation>
    <scope>NUCLEOTIDE SEQUENCE [LARGE SCALE GENOMIC DNA]</scope>
    <source>
        <strain evidence="2 3">DSM 16695</strain>
    </source>
</reference>
<gene>
    <name evidence="2" type="ORF">GTA51_12385</name>
</gene>
<evidence type="ECO:0000313" key="2">
    <source>
        <dbReference type="EMBL" id="MYL83927.1"/>
    </source>
</evidence>
<keyword evidence="1" id="KW-1133">Transmembrane helix</keyword>
<keyword evidence="1" id="KW-0812">Transmembrane</keyword>
<dbReference type="InterPro" id="IPR025333">
    <property type="entry name" value="DUF4239"/>
</dbReference>
<dbReference type="AlphaFoldDB" id="A0A7C9IT06"/>
<keyword evidence="1" id="KW-0472">Membrane</keyword>
<proteinExistence type="predicted"/>
<comment type="caution">
    <text evidence="2">The sequence shown here is derived from an EMBL/GenBank/DDBJ whole genome shotgun (WGS) entry which is preliminary data.</text>
</comment>
<feature type="transmembrane region" description="Helical" evidence="1">
    <location>
        <begin position="47"/>
        <end position="67"/>
    </location>
</feature>
<organism evidence="2 3">
    <name type="scientific">Solidesulfovibrio aerotolerans</name>
    <dbReference type="NCBI Taxonomy" id="295255"/>
    <lineage>
        <taxon>Bacteria</taxon>
        <taxon>Pseudomonadati</taxon>
        <taxon>Thermodesulfobacteriota</taxon>
        <taxon>Desulfovibrionia</taxon>
        <taxon>Desulfovibrionales</taxon>
        <taxon>Desulfovibrionaceae</taxon>
        <taxon>Solidesulfovibrio</taxon>
    </lineage>
</organism>
<accession>A0A7C9IT06</accession>
<feature type="transmembrane region" description="Helical" evidence="1">
    <location>
        <begin position="175"/>
        <end position="194"/>
    </location>
</feature>
<feature type="transmembrane region" description="Helical" evidence="1">
    <location>
        <begin position="206"/>
        <end position="224"/>
    </location>
</feature>
<evidence type="ECO:0000313" key="3">
    <source>
        <dbReference type="Proteomes" id="UP000482487"/>
    </source>
</evidence>
<evidence type="ECO:0000256" key="1">
    <source>
        <dbReference type="SAM" id="Phobius"/>
    </source>
</evidence>
<dbReference type="Proteomes" id="UP000482487">
    <property type="component" value="Unassembled WGS sequence"/>
</dbReference>
<dbReference type="Pfam" id="PF14023">
    <property type="entry name" value="Bestrophin-like"/>
    <property type="match status" value="1"/>
</dbReference>
<keyword evidence="3" id="KW-1185">Reference proteome</keyword>
<sequence>MHNLFWYSETATIVILGVPTLFYLVVAYRRNAPPIEYLSETISNYSLFNSLYSIFLSMALVTLLVNFNTVQDDTRKESEAMVSMGRLLNGLSDAEGLKKGLVAYAKSVVDYDIAALQEGKMSPQASEAFDALWKQAYAIPLTSKNEETIHRLVLGDLTDMTKCRLTRRIKAASNLHPLIFSLIVAGYYVMLLKTWLTRVGNRKTQLAFELPMFAMILLVITVIIDLNTPFVGIVNIDVSAFDFAFKRVTILAGLPYP</sequence>
<name>A0A7C9IT06_9BACT</name>